<proteinExistence type="inferred from homology"/>
<keyword evidence="6" id="KW-0539">Nucleus</keyword>
<evidence type="ECO:0000313" key="9">
    <source>
        <dbReference type="Proteomes" id="UP001165063"/>
    </source>
</evidence>
<evidence type="ECO:0000256" key="6">
    <source>
        <dbReference type="ARBA" id="ARBA00023242"/>
    </source>
</evidence>
<feature type="region of interest" description="Disordered" evidence="7">
    <location>
        <begin position="1"/>
        <end position="24"/>
    </location>
</feature>
<dbReference type="PANTHER" id="PTHR14211">
    <property type="entry name" value="GLIOMA SUPPRESSOR CANDIDATE REGION GENE 2"/>
    <property type="match status" value="1"/>
</dbReference>
<comment type="similarity">
    <text evidence="3">Belongs to the NOP53 family.</text>
</comment>
<dbReference type="Proteomes" id="UP001165063">
    <property type="component" value="Unassembled WGS sequence"/>
</dbReference>
<dbReference type="EMBL" id="BSXU01002392">
    <property type="protein sequence ID" value="GMG37100.1"/>
    <property type="molecule type" value="Genomic_DNA"/>
</dbReference>
<name>A0A9W6YTT4_AMBMO</name>
<sequence>MSSDIQRPATRSQPSRKSKRSWRKNIDLDEIEQGLELHREELITHGDTLENVKSDDLFFIDDEEDQKITKKMKKDNVKVLKSTEILNATSKIPALQTERSQKKKNKNKIQGVDKKQIQKLMRLAGRVQGVNTTQALVEQQGIVTTKAYDVWSDGDDSKTKSSSKGNKKSKPEVPEILKKFSGISYTPATVMPSTLKEAPIKIREVEKMPHEGKSYNPSFDSWKNLINLEFSKELPKEEQRQKLLEHQEKIQYLIETLESNEIDDDSKCQSTQQ</sequence>
<evidence type="ECO:0000256" key="2">
    <source>
        <dbReference type="ARBA" id="ARBA00004642"/>
    </source>
</evidence>
<evidence type="ECO:0000256" key="5">
    <source>
        <dbReference type="ARBA" id="ARBA00022517"/>
    </source>
</evidence>
<dbReference type="GO" id="GO:0008097">
    <property type="term" value="F:5S rRNA binding"/>
    <property type="evidence" value="ECO:0007669"/>
    <property type="project" value="TreeGrafter"/>
</dbReference>
<organism evidence="8 9">
    <name type="scientific">Ambrosiozyma monospora</name>
    <name type="common">Yeast</name>
    <name type="synonym">Endomycopsis monosporus</name>
    <dbReference type="NCBI Taxonomy" id="43982"/>
    <lineage>
        <taxon>Eukaryota</taxon>
        <taxon>Fungi</taxon>
        <taxon>Dikarya</taxon>
        <taxon>Ascomycota</taxon>
        <taxon>Saccharomycotina</taxon>
        <taxon>Pichiomycetes</taxon>
        <taxon>Pichiales</taxon>
        <taxon>Pichiaceae</taxon>
        <taxon>Ambrosiozyma</taxon>
    </lineage>
</organism>
<evidence type="ECO:0000313" key="8">
    <source>
        <dbReference type="EMBL" id="GMG37100.1"/>
    </source>
</evidence>
<keyword evidence="5" id="KW-0690">Ribosome biogenesis</keyword>
<dbReference type="AlphaFoldDB" id="A0A9W6YTT4"/>
<dbReference type="GO" id="GO:0000027">
    <property type="term" value="P:ribosomal large subunit assembly"/>
    <property type="evidence" value="ECO:0007669"/>
    <property type="project" value="TreeGrafter"/>
</dbReference>
<dbReference type="GO" id="GO:0005654">
    <property type="term" value="C:nucleoplasm"/>
    <property type="evidence" value="ECO:0007669"/>
    <property type="project" value="UniProtKB-SubCell"/>
</dbReference>
<comment type="subcellular location">
    <subcellularLocation>
        <location evidence="1">Nucleus</location>
        <location evidence="1">Nucleolus</location>
    </subcellularLocation>
    <subcellularLocation>
        <location evidence="2">Nucleus</location>
        <location evidence="2">Nucleoplasm</location>
    </subcellularLocation>
</comment>
<accession>A0A9W6YTT4</accession>
<feature type="compositionally biased region" description="Basic residues" evidence="7">
    <location>
        <begin position="14"/>
        <end position="23"/>
    </location>
</feature>
<evidence type="ECO:0000256" key="3">
    <source>
        <dbReference type="ARBA" id="ARBA00008838"/>
    </source>
</evidence>
<evidence type="ECO:0000256" key="4">
    <source>
        <dbReference type="ARBA" id="ARBA00018339"/>
    </source>
</evidence>
<evidence type="ECO:0000256" key="7">
    <source>
        <dbReference type="SAM" id="MobiDB-lite"/>
    </source>
</evidence>
<feature type="compositionally biased region" description="Polar residues" evidence="7">
    <location>
        <begin position="1"/>
        <end position="13"/>
    </location>
</feature>
<dbReference type="GO" id="GO:0005730">
    <property type="term" value="C:nucleolus"/>
    <property type="evidence" value="ECO:0007669"/>
    <property type="project" value="UniProtKB-SubCell"/>
</dbReference>
<keyword evidence="9" id="KW-1185">Reference proteome</keyword>
<dbReference type="PIRSF" id="PIRSF017302">
    <property type="entry name" value="Gltscr2"/>
    <property type="match status" value="1"/>
</dbReference>
<protein>
    <recommendedName>
        <fullName evidence="4">Ribosome biogenesis protein NOP53</fullName>
    </recommendedName>
</protein>
<comment type="caution">
    <text evidence="8">The sequence shown here is derived from an EMBL/GenBank/DDBJ whole genome shotgun (WGS) entry which is preliminary data.</text>
</comment>
<dbReference type="InterPro" id="IPR011687">
    <property type="entry name" value="Nop53/GLTSCR2"/>
</dbReference>
<feature type="region of interest" description="Disordered" evidence="7">
    <location>
        <begin position="153"/>
        <end position="173"/>
    </location>
</feature>
<dbReference type="Pfam" id="PF07767">
    <property type="entry name" value="Nop53"/>
    <property type="match status" value="1"/>
</dbReference>
<evidence type="ECO:0000256" key="1">
    <source>
        <dbReference type="ARBA" id="ARBA00004604"/>
    </source>
</evidence>
<dbReference type="PANTHER" id="PTHR14211:SF7">
    <property type="entry name" value="RIBOSOME BIOGENESIS PROTEIN NOP53"/>
    <property type="match status" value="1"/>
</dbReference>
<reference evidence="8" key="1">
    <citation type="submission" date="2023-04" db="EMBL/GenBank/DDBJ databases">
        <title>Ambrosiozyma monospora NBRC 1965.</title>
        <authorList>
            <person name="Ichikawa N."/>
            <person name="Sato H."/>
            <person name="Tonouchi N."/>
        </authorList>
    </citation>
    <scope>NUCLEOTIDE SEQUENCE</scope>
    <source>
        <strain evidence="8">NBRC 1965</strain>
    </source>
</reference>
<dbReference type="GO" id="GO:0006364">
    <property type="term" value="P:rRNA processing"/>
    <property type="evidence" value="ECO:0007669"/>
    <property type="project" value="TreeGrafter"/>
</dbReference>
<dbReference type="OrthoDB" id="5072at2759"/>
<gene>
    <name evidence="8" type="ORF">Amon01_000475600</name>
</gene>